<gene>
    <name evidence="2" type="ORF">CIAN88_20355</name>
</gene>
<evidence type="ECO:0000313" key="3">
    <source>
        <dbReference type="Proteomes" id="UP000030008"/>
    </source>
</evidence>
<dbReference type="CDD" id="cd06325">
    <property type="entry name" value="PBP1_ABC_unchar_transporter"/>
    <property type="match status" value="1"/>
</dbReference>
<accession>A0A099I1D4</accession>
<dbReference type="Gene3D" id="3.40.50.2300">
    <property type="match status" value="2"/>
</dbReference>
<feature type="signal peptide" evidence="1">
    <location>
        <begin position="1"/>
        <end position="21"/>
    </location>
</feature>
<feature type="chain" id="PRO_5039536743" evidence="1">
    <location>
        <begin position="22"/>
        <end position="330"/>
    </location>
</feature>
<sequence length="330" mass="34929">MKKKLLGGLALALLLAGCGNSGDSDKEKTDDGKKTYKIGIIQQMEHPALDSAREGLEKYLKGKSDAKFEITVKNAQGDNGTADTIAKQFVSDDVDLIYSIATNASQAAVNATGGTDIPVVFNAVTDGVEAKLVTSNEKPGGNVTGVSDAAPLEKQLEMIREFLPEAKKIGMIYNIGEVNGKLQVKQVEKLASKYNFEIVKKGVSATTEIATAAEQLAGDVDCIYNITDNMVVSATASITDKANAKNIPVFAAEDGQMKAGLLASDSISYEKLGEQAGSVAYDILVNGKKAGDIPVETAKDTTLYINKKVAEQLGIKIPDSLAERATFVEE</sequence>
<dbReference type="PROSITE" id="PS51257">
    <property type="entry name" value="PROKAR_LIPOPROTEIN"/>
    <property type="match status" value="1"/>
</dbReference>
<dbReference type="SUPFAM" id="SSF53822">
    <property type="entry name" value="Periplasmic binding protein-like I"/>
    <property type="match status" value="1"/>
</dbReference>
<dbReference type="RefSeq" id="WP_044907821.1">
    <property type="nucleotide sequence ID" value="NZ_JQIF01000110.1"/>
</dbReference>
<evidence type="ECO:0000256" key="1">
    <source>
        <dbReference type="SAM" id="SignalP"/>
    </source>
</evidence>
<keyword evidence="1" id="KW-0732">Signal</keyword>
<dbReference type="InterPro" id="IPR007487">
    <property type="entry name" value="ABC_transpt-TYRBP-like"/>
</dbReference>
<dbReference type="Proteomes" id="UP000030008">
    <property type="component" value="Unassembled WGS sequence"/>
</dbReference>
<dbReference type="PANTHER" id="PTHR35271">
    <property type="entry name" value="ABC TRANSPORTER, SUBSTRATE-BINDING LIPOPROTEIN-RELATED"/>
    <property type="match status" value="1"/>
</dbReference>
<comment type="caution">
    <text evidence="2">The sequence shown here is derived from an EMBL/GenBank/DDBJ whole genome shotgun (WGS) entry which is preliminary data.</text>
</comment>
<dbReference type="AlphaFoldDB" id="A0A099I1D4"/>
<name>A0A099I1D4_CLOIN</name>
<dbReference type="PANTHER" id="PTHR35271:SF1">
    <property type="entry name" value="ABC TRANSPORTER, SUBSTRATE-BINDING LIPOPROTEIN"/>
    <property type="match status" value="1"/>
</dbReference>
<evidence type="ECO:0000313" key="2">
    <source>
        <dbReference type="EMBL" id="KGJ51515.1"/>
    </source>
</evidence>
<reference evidence="2 3" key="1">
    <citation type="submission" date="2014-08" db="EMBL/GenBank/DDBJ databases">
        <title>Clostridium innocuum, an unnegligible vancomycin-resistant pathogen causing extra-intestinal infections.</title>
        <authorList>
            <person name="Feng Y."/>
            <person name="Chiu C.-H."/>
        </authorList>
    </citation>
    <scope>NUCLEOTIDE SEQUENCE [LARGE SCALE GENOMIC DNA]</scope>
    <source>
        <strain evidence="2 3">AN88</strain>
    </source>
</reference>
<protein>
    <submittedName>
        <fullName evidence="2">ABC transporter substrate-binding protein</fullName>
    </submittedName>
</protein>
<proteinExistence type="predicted"/>
<dbReference type="InterPro" id="IPR028082">
    <property type="entry name" value="Peripla_BP_I"/>
</dbReference>
<organism evidence="2 3">
    <name type="scientific">Clostridium innocuum</name>
    <dbReference type="NCBI Taxonomy" id="1522"/>
    <lineage>
        <taxon>Bacteria</taxon>
        <taxon>Bacillati</taxon>
        <taxon>Bacillota</taxon>
        <taxon>Clostridia</taxon>
        <taxon>Eubacteriales</taxon>
        <taxon>Clostridiaceae</taxon>
        <taxon>Clostridium</taxon>
    </lineage>
</organism>
<dbReference type="Pfam" id="PF04392">
    <property type="entry name" value="ABC_sub_bind"/>
    <property type="match status" value="1"/>
</dbReference>
<dbReference type="EMBL" id="JQIF01000110">
    <property type="protein sequence ID" value="KGJ51515.1"/>
    <property type="molecule type" value="Genomic_DNA"/>
</dbReference>